<evidence type="ECO:0000313" key="2">
    <source>
        <dbReference type="EnsemblPlants" id="ONIVA07G11220.1"/>
    </source>
</evidence>
<dbReference type="EnsemblPlants" id="ONIVA07G11220.1">
    <property type="protein sequence ID" value="ONIVA07G11220.1"/>
    <property type="gene ID" value="ONIVA07G11220"/>
</dbReference>
<reference evidence="2" key="1">
    <citation type="submission" date="2015-04" db="UniProtKB">
        <authorList>
            <consortium name="EnsemblPlants"/>
        </authorList>
    </citation>
    <scope>IDENTIFICATION</scope>
    <source>
        <strain evidence="2">SL10</strain>
    </source>
</reference>
<organism evidence="2">
    <name type="scientific">Oryza nivara</name>
    <name type="common">Indian wild rice</name>
    <name type="synonym">Oryza sativa f. spontanea</name>
    <dbReference type="NCBI Taxonomy" id="4536"/>
    <lineage>
        <taxon>Eukaryota</taxon>
        <taxon>Viridiplantae</taxon>
        <taxon>Streptophyta</taxon>
        <taxon>Embryophyta</taxon>
        <taxon>Tracheophyta</taxon>
        <taxon>Spermatophyta</taxon>
        <taxon>Magnoliopsida</taxon>
        <taxon>Liliopsida</taxon>
        <taxon>Poales</taxon>
        <taxon>Poaceae</taxon>
        <taxon>BOP clade</taxon>
        <taxon>Oryzoideae</taxon>
        <taxon>Oryzeae</taxon>
        <taxon>Oryzinae</taxon>
        <taxon>Oryza</taxon>
    </lineage>
</organism>
<proteinExistence type="predicted"/>
<dbReference type="Proteomes" id="UP000006591">
    <property type="component" value="Chromosome 7"/>
</dbReference>
<evidence type="ECO:0000256" key="1">
    <source>
        <dbReference type="SAM" id="MobiDB-lite"/>
    </source>
</evidence>
<dbReference type="Gramene" id="ONIVA07G11220.1">
    <property type="protein sequence ID" value="ONIVA07G11220.1"/>
    <property type="gene ID" value="ONIVA07G11220"/>
</dbReference>
<keyword evidence="3" id="KW-1185">Reference proteome</keyword>
<reference evidence="2" key="2">
    <citation type="submission" date="2018-04" db="EMBL/GenBank/DDBJ databases">
        <title>OnivRS2 (Oryza nivara Reference Sequence Version 2).</title>
        <authorList>
            <person name="Zhang J."/>
            <person name="Kudrna D."/>
            <person name="Lee S."/>
            <person name="Talag J."/>
            <person name="Rajasekar S."/>
            <person name="Welchert J."/>
            <person name="Hsing Y.-I."/>
            <person name="Wing R.A."/>
        </authorList>
    </citation>
    <scope>NUCLEOTIDE SEQUENCE [LARGE SCALE GENOMIC DNA]</scope>
    <source>
        <strain evidence="2">SL10</strain>
    </source>
</reference>
<accession>A0A0E0I061</accession>
<dbReference type="AlphaFoldDB" id="A0A0E0I061"/>
<name>A0A0E0I061_ORYNI</name>
<sequence length="61" mass="6915">MARSRTIARTSRSSLQECSEDKDKAVNRRKIAEFKSLGLEAVEKKNYLSAAGFTVRIIFHV</sequence>
<feature type="compositionally biased region" description="Low complexity" evidence="1">
    <location>
        <begin position="1"/>
        <end position="14"/>
    </location>
</feature>
<dbReference type="HOGENOM" id="CLU_2926659_0_0_1"/>
<evidence type="ECO:0000313" key="3">
    <source>
        <dbReference type="Proteomes" id="UP000006591"/>
    </source>
</evidence>
<protein>
    <submittedName>
        <fullName evidence="2">Uncharacterized protein</fullName>
    </submittedName>
</protein>
<feature type="region of interest" description="Disordered" evidence="1">
    <location>
        <begin position="1"/>
        <end position="21"/>
    </location>
</feature>